<dbReference type="RefSeq" id="WP_259972646.1">
    <property type="nucleotide sequence ID" value="NZ_CP081070.1"/>
</dbReference>
<feature type="chain" id="PRO_5040110671" description="Antifreeze glycopeptide polyprotein" evidence="1">
    <location>
        <begin position="19"/>
        <end position="505"/>
    </location>
</feature>
<reference evidence="2" key="1">
    <citation type="submission" date="2021-08" db="EMBL/GenBank/DDBJ databases">
        <authorList>
            <person name="Nwanade C."/>
            <person name="Wang M."/>
            <person name="Masoudi A."/>
            <person name="Yu Z."/>
            <person name="Liu J."/>
        </authorList>
    </citation>
    <scope>NUCLEOTIDE SEQUENCE</scope>
    <source>
        <strain evidence="2">S122</strain>
    </source>
</reference>
<proteinExistence type="predicted"/>
<evidence type="ECO:0000313" key="2">
    <source>
        <dbReference type="EMBL" id="UWQ55750.1"/>
    </source>
</evidence>
<dbReference type="Proteomes" id="UP001058713">
    <property type="component" value="Chromosome"/>
</dbReference>
<dbReference type="EMBL" id="CP081070">
    <property type="protein sequence ID" value="UWQ55750.1"/>
    <property type="molecule type" value="Genomic_DNA"/>
</dbReference>
<sequence length="505" mass="53293">MRIKAAAAGVMMAGSALANEPLAAIDWLNRPPPRSGLPGTVLLEPPVTGTAAVPPVAVTPLETLQPPVGLVPAAATGLPPDMWRGSSAEDIARLIETVPVRGSPAMQALLFTLLLSESRPPANSKDRILLARLDRLLALGAADPSQALAEHAGPISSKERFARWFDTTLLTGSEDASCEALAAAPHLSDSYGARIFCAARRSDWPTAALMLETAHALELLPKERMDLLDRFLNPDLFEMAPPLPHPADPDPLTFRLFETIGEPMPTAPLPPAFAAADLRDIAGWKAQLEAAERLARGGALNPNQYLGLFSDRKPAASGGIWDRVAAVQQLEHDLNSGSADALAASLPRAWAAMQQAGTETVFADLFAEPLARADLNGPEKALAWRIRLLSPLYELAAHAAPAAGAEEQFLAGLALGRPGDAPAPSPLAEAIALGFEPEPPVPARIRQLLDNGQLGEAILRSMVLFAQGADGNLGDLTAALAAFRAVGLEDTARRASLQLMLLERQ</sequence>
<protein>
    <recommendedName>
        <fullName evidence="4">Antifreeze glycopeptide polyprotein</fullName>
    </recommendedName>
</protein>
<organism evidence="2 3">
    <name type="scientific">Leisingera caerulea</name>
    <name type="common">Phaeobacter caeruleus</name>
    <dbReference type="NCBI Taxonomy" id="506591"/>
    <lineage>
        <taxon>Bacteria</taxon>
        <taxon>Pseudomonadati</taxon>
        <taxon>Pseudomonadota</taxon>
        <taxon>Alphaproteobacteria</taxon>
        <taxon>Rhodobacterales</taxon>
        <taxon>Roseobacteraceae</taxon>
        <taxon>Leisingera</taxon>
    </lineage>
</organism>
<gene>
    <name evidence="2" type="ORF">K3721_09455</name>
</gene>
<accession>A0A9Q9HP17</accession>
<feature type="signal peptide" evidence="1">
    <location>
        <begin position="1"/>
        <end position="18"/>
    </location>
</feature>
<dbReference type="KEGG" id="lcae:K3721_09455"/>
<evidence type="ECO:0008006" key="4">
    <source>
        <dbReference type="Google" id="ProtNLM"/>
    </source>
</evidence>
<keyword evidence="1" id="KW-0732">Signal</keyword>
<dbReference type="AlphaFoldDB" id="A0A9Q9HP17"/>
<evidence type="ECO:0000313" key="3">
    <source>
        <dbReference type="Proteomes" id="UP001058713"/>
    </source>
</evidence>
<evidence type="ECO:0000256" key="1">
    <source>
        <dbReference type="SAM" id="SignalP"/>
    </source>
</evidence>
<name>A0A9Q9HP17_LEICA</name>